<dbReference type="Pfam" id="PF08327">
    <property type="entry name" value="AHSA1"/>
    <property type="match status" value="1"/>
</dbReference>
<name>A0ABN2M941_9ACTN</name>
<evidence type="ECO:0000313" key="3">
    <source>
        <dbReference type="EMBL" id="GAA1814416.1"/>
    </source>
</evidence>
<proteinExistence type="inferred from homology"/>
<dbReference type="CDD" id="cd07814">
    <property type="entry name" value="SRPBCC_CalC_Aha1-like"/>
    <property type="match status" value="1"/>
</dbReference>
<dbReference type="RefSeq" id="WP_344134107.1">
    <property type="nucleotide sequence ID" value="NZ_BAAALT010000127.1"/>
</dbReference>
<reference evidence="3 4" key="1">
    <citation type="journal article" date="2019" name="Int. J. Syst. Evol. Microbiol.">
        <title>The Global Catalogue of Microorganisms (GCM) 10K type strain sequencing project: providing services to taxonomists for standard genome sequencing and annotation.</title>
        <authorList>
            <consortium name="The Broad Institute Genomics Platform"/>
            <consortium name="The Broad Institute Genome Sequencing Center for Infectious Disease"/>
            <person name="Wu L."/>
            <person name="Ma J."/>
        </authorList>
    </citation>
    <scope>NUCLEOTIDE SEQUENCE [LARGE SCALE GENOMIC DNA]</scope>
    <source>
        <strain evidence="3 4">JCM 13250</strain>
    </source>
</reference>
<sequence length="142" mass="16009">MTELIINRIFDAPRELVYRAFADPDQLARWFGPVGWSVPRDSIDMDVRPGGHQRYTMVNDAEPTQAVTIEATYHEVVPHELLDGYATAPDGTTMSLRLEFHDEGGKTRLVVRQGPFTDEVAEMTRQGWGSSFTKLDDCIATH</sequence>
<dbReference type="Proteomes" id="UP001500218">
    <property type="component" value="Unassembled WGS sequence"/>
</dbReference>
<dbReference type="InterPro" id="IPR023393">
    <property type="entry name" value="START-like_dom_sf"/>
</dbReference>
<organism evidence="3 4">
    <name type="scientific">Luedemannella flava</name>
    <dbReference type="NCBI Taxonomy" id="349316"/>
    <lineage>
        <taxon>Bacteria</taxon>
        <taxon>Bacillati</taxon>
        <taxon>Actinomycetota</taxon>
        <taxon>Actinomycetes</taxon>
        <taxon>Micromonosporales</taxon>
        <taxon>Micromonosporaceae</taxon>
        <taxon>Luedemannella</taxon>
    </lineage>
</organism>
<evidence type="ECO:0000259" key="2">
    <source>
        <dbReference type="Pfam" id="PF08327"/>
    </source>
</evidence>
<comment type="similarity">
    <text evidence="1">Belongs to the AHA1 family.</text>
</comment>
<dbReference type="SUPFAM" id="SSF55961">
    <property type="entry name" value="Bet v1-like"/>
    <property type="match status" value="1"/>
</dbReference>
<comment type="caution">
    <text evidence="3">The sequence shown here is derived from an EMBL/GenBank/DDBJ whole genome shotgun (WGS) entry which is preliminary data.</text>
</comment>
<protein>
    <submittedName>
        <fullName evidence="3">SRPBCC family protein</fullName>
    </submittedName>
</protein>
<gene>
    <name evidence="3" type="ORF">GCM10009682_39340</name>
</gene>
<dbReference type="EMBL" id="BAAALT010000127">
    <property type="protein sequence ID" value="GAA1814416.1"/>
    <property type="molecule type" value="Genomic_DNA"/>
</dbReference>
<feature type="domain" description="Activator of Hsp90 ATPase homologue 1/2-like C-terminal" evidence="2">
    <location>
        <begin position="11"/>
        <end position="138"/>
    </location>
</feature>
<keyword evidence="4" id="KW-1185">Reference proteome</keyword>
<evidence type="ECO:0000313" key="4">
    <source>
        <dbReference type="Proteomes" id="UP001500218"/>
    </source>
</evidence>
<evidence type="ECO:0000256" key="1">
    <source>
        <dbReference type="ARBA" id="ARBA00006817"/>
    </source>
</evidence>
<dbReference type="Gene3D" id="3.30.530.20">
    <property type="match status" value="1"/>
</dbReference>
<dbReference type="InterPro" id="IPR013538">
    <property type="entry name" value="ASHA1/2-like_C"/>
</dbReference>
<accession>A0ABN2M941</accession>